<keyword evidence="1" id="KW-0597">Phosphoprotein</keyword>
<dbReference type="OrthoDB" id="9759601at2"/>
<dbReference type="Gene3D" id="3.40.50.2300">
    <property type="match status" value="1"/>
</dbReference>
<dbReference type="eggNOG" id="COG0784">
    <property type="taxonomic scope" value="Bacteria"/>
</dbReference>
<evidence type="ECO:0000259" key="2">
    <source>
        <dbReference type="PROSITE" id="PS50110"/>
    </source>
</evidence>
<dbReference type="EMBL" id="CP000771">
    <property type="protein sequence ID" value="ABS60949.1"/>
    <property type="molecule type" value="Genomic_DNA"/>
</dbReference>
<reference evidence="4 5" key="2">
    <citation type="journal article" date="2009" name="Proc. Natl. Acad. Sci. U.S.A.">
        <title>On the chimeric nature, thermophilic origin, and phylogenetic placement of the Thermotogales.</title>
        <authorList>
            <person name="Zhaxybayeva O."/>
            <person name="Swithers K.S."/>
            <person name="Lapierre P."/>
            <person name="Fournier G.P."/>
            <person name="Bickhart D.M."/>
            <person name="DeBoy R.T."/>
            <person name="Nelson K.E."/>
            <person name="Nesbo C.L."/>
            <person name="Doolittle W.F."/>
            <person name="Gogarten J.P."/>
            <person name="Noll K.M."/>
        </authorList>
    </citation>
    <scope>NUCLEOTIDE SEQUENCE [LARGE SCALE GENOMIC DNA]</scope>
    <source>
        <strain evidence="5">ATCC 35602 / DSM 5306 / Rt17-B1</strain>
    </source>
</reference>
<dbReference type="InterPro" id="IPR011006">
    <property type="entry name" value="CheY-like_superfamily"/>
</dbReference>
<evidence type="ECO:0000313" key="4">
    <source>
        <dbReference type="EMBL" id="ABS60949.1"/>
    </source>
</evidence>
<feature type="modified residue" description="4-aspartylphosphate" evidence="1">
    <location>
        <position position="59"/>
    </location>
</feature>
<sequence>MDKFKVLIVDDSKTIHYEIENTIKNITVENIPIEIYHSYSYSDSTKIYNPGKYALVLTDLVMEEDNSGIKVINYIRNELSDEITRVALMTANPEKVPQDILIKDYQINAYIEKKTMNDFSLKLTVLSLLRAYKDMIAFEKAIKSIDHVIQNSNRMDLEELLIETFFQLRSFLSLKMPNIEIQGKIYVDKQQIFPPKSVKHIRTSLSLKYTFEEEISGKNVKLILESSKQLNDIDKDYIRALLSNLKQSYFYSTLSSVENELVYRLANLIETRSEETGKHVERVSEISYILACEYGFAEKEAQLIKNASGLHDVGKVGIPDHILNKPAKLTDEEFSIMKEHTLIGFELLRNSHLKVFELGAVISLQHHERWDGNGYPYGLTKEEITPEARIVQVADVFEALTHDRCYRPAWPVEKAIEYMRDMKGKQFDPNLIEIFDRKLPDILDLFETLK</sequence>
<organism evidence="4 5">
    <name type="scientific">Fervidobacterium nodosum (strain ATCC 35602 / DSM 5306 / Rt17-B1)</name>
    <dbReference type="NCBI Taxonomy" id="381764"/>
    <lineage>
        <taxon>Bacteria</taxon>
        <taxon>Thermotogati</taxon>
        <taxon>Thermotogota</taxon>
        <taxon>Thermotogae</taxon>
        <taxon>Thermotogales</taxon>
        <taxon>Fervidobacteriaceae</taxon>
        <taxon>Fervidobacterium</taxon>
    </lineage>
</organism>
<evidence type="ECO:0000313" key="5">
    <source>
        <dbReference type="Proteomes" id="UP000002415"/>
    </source>
</evidence>
<dbReference type="GO" id="GO:0016787">
    <property type="term" value="F:hydrolase activity"/>
    <property type="evidence" value="ECO:0007669"/>
    <property type="project" value="UniProtKB-KW"/>
</dbReference>
<dbReference type="CDD" id="cd00077">
    <property type="entry name" value="HDc"/>
    <property type="match status" value="1"/>
</dbReference>
<dbReference type="PROSITE" id="PS51832">
    <property type="entry name" value="HD_GYP"/>
    <property type="match status" value="1"/>
</dbReference>
<evidence type="ECO:0000256" key="1">
    <source>
        <dbReference type="PROSITE-ProRule" id="PRU00169"/>
    </source>
</evidence>
<dbReference type="InterPro" id="IPR052020">
    <property type="entry name" value="Cyclic_di-GMP/3'3'-cGAMP_PDE"/>
</dbReference>
<dbReference type="STRING" id="381764.Fnod_1101"/>
<dbReference type="eggNOG" id="COG3437">
    <property type="taxonomic scope" value="Bacteria"/>
</dbReference>
<dbReference type="InterPro" id="IPR003607">
    <property type="entry name" value="HD/PDEase_dom"/>
</dbReference>
<dbReference type="RefSeq" id="WP_011994262.1">
    <property type="nucleotide sequence ID" value="NC_009718.1"/>
</dbReference>
<keyword evidence="4" id="KW-0378">Hydrolase</keyword>
<proteinExistence type="predicted"/>
<dbReference type="Gene3D" id="1.10.3210.10">
    <property type="entry name" value="Hypothetical protein af1432"/>
    <property type="match status" value="1"/>
</dbReference>
<evidence type="ECO:0000259" key="3">
    <source>
        <dbReference type="PROSITE" id="PS51832"/>
    </source>
</evidence>
<dbReference type="SMART" id="SM00471">
    <property type="entry name" value="HDc"/>
    <property type="match status" value="1"/>
</dbReference>
<dbReference type="Proteomes" id="UP000002415">
    <property type="component" value="Chromosome"/>
</dbReference>
<feature type="domain" description="HD-GYP" evidence="3">
    <location>
        <begin position="254"/>
        <end position="450"/>
    </location>
</feature>
<dbReference type="KEGG" id="fno:Fnod_1101"/>
<protein>
    <submittedName>
        <fullName evidence="4">Response regulator receiver modulated metal dependent phosphohydrolase</fullName>
    </submittedName>
</protein>
<dbReference type="InterPro" id="IPR001789">
    <property type="entry name" value="Sig_transdc_resp-reg_receiver"/>
</dbReference>
<dbReference type="PANTHER" id="PTHR45228:SF9">
    <property type="entry name" value="3'3'-CGAMP-SPECIFIC PHOSPHODIESTERASE 2"/>
    <property type="match status" value="1"/>
</dbReference>
<accession>A7HM16</accession>
<dbReference type="InterPro" id="IPR037522">
    <property type="entry name" value="HD_GYP_dom"/>
</dbReference>
<dbReference type="GO" id="GO:0000160">
    <property type="term" value="P:phosphorelay signal transduction system"/>
    <property type="evidence" value="ECO:0007669"/>
    <property type="project" value="InterPro"/>
</dbReference>
<name>A7HM16_FERNB</name>
<reference evidence="4 5" key="1">
    <citation type="submission" date="2007-07" db="EMBL/GenBank/DDBJ databases">
        <title>Complete sequence of Fervidobacterium nodosum Rt17-B1.</title>
        <authorList>
            <consortium name="US DOE Joint Genome Institute"/>
            <person name="Copeland A."/>
            <person name="Lucas S."/>
            <person name="Lapidus A."/>
            <person name="Barry K."/>
            <person name="Glavina del Rio T."/>
            <person name="Dalin E."/>
            <person name="Tice H."/>
            <person name="Pitluck S."/>
            <person name="Saunders E."/>
            <person name="Brettin T."/>
            <person name="Bruce D."/>
            <person name="Detter J.C."/>
            <person name="Han C."/>
            <person name="Schmutz J."/>
            <person name="Larimer F."/>
            <person name="Land M."/>
            <person name="Hauser L."/>
            <person name="Kyrpides N."/>
            <person name="Mikhailova N."/>
            <person name="Nelson K."/>
            <person name="Gogarten J.P."/>
            <person name="Noll K."/>
            <person name="Richardson P."/>
        </authorList>
    </citation>
    <scope>NUCLEOTIDE SEQUENCE [LARGE SCALE GENOMIC DNA]</scope>
    <source>
        <strain evidence="5">ATCC 35602 / DSM 5306 / Rt17-B1</strain>
    </source>
</reference>
<dbReference type="AlphaFoldDB" id="A7HM16"/>
<dbReference type="PROSITE" id="PS50110">
    <property type="entry name" value="RESPONSE_REGULATORY"/>
    <property type="match status" value="1"/>
</dbReference>
<feature type="domain" description="Response regulatory" evidence="2">
    <location>
        <begin position="5"/>
        <end position="128"/>
    </location>
</feature>
<gene>
    <name evidence="4" type="ordered locus">Fnod_1101</name>
</gene>
<keyword evidence="5" id="KW-1185">Reference proteome</keyword>
<dbReference type="SUPFAM" id="SSF109604">
    <property type="entry name" value="HD-domain/PDEase-like"/>
    <property type="match status" value="1"/>
</dbReference>
<dbReference type="PANTHER" id="PTHR45228">
    <property type="entry name" value="CYCLIC DI-GMP PHOSPHODIESTERASE TM_0186-RELATED"/>
    <property type="match status" value="1"/>
</dbReference>
<dbReference type="SUPFAM" id="SSF52172">
    <property type="entry name" value="CheY-like"/>
    <property type="match status" value="1"/>
</dbReference>
<dbReference type="Pfam" id="PF13487">
    <property type="entry name" value="HD_5"/>
    <property type="match status" value="1"/>
</dbReference>
<dbReference type="HOGENOM" id="CLU_000445_92_10_0"/>